<protein>
    <recommendedName>
        <fullName evidence="1">GPI ethanolamine phosphate transferase 1</fullName>
        <ecNumber evidence="1">2.-.-.-</ecNumber>
    </recommendedName>
</protein>
<dbReference type="EMBL" id="KV448733">
    <property type="protein sequence ID" value="OAX33643.1"/>
    <property type="molecule type" value="Genomic_DNA"/>
</dbReference>
<evidence type="ECO:0000313" key="4">
    <source>
        <dbReference type="Proteomes" id="UP000092154"/>
    </source>
</evidence>
<reference evidence="3 4" key="1">
    <citation type="submission" date="2016-06" db="EMBL/GenBank/DDBJ databases">
        <title>Comparative genomics of the ectomycorrhizal sister species Rhizopogon vinicolor and Rhizopogon vesiculosus (Basidiomycota: Boletales) reveals a divergence of the mating type B locus.</title>
        <authorList>
            <consortium name="DOE Joint Genome Institute"/>
            <person name="Mujic A.B."/>
            <person name="Kuo A."/>
            <person name="Tritt A."/>
            <person name="Lipzen A."/>
            <person name="Chen C."/>
            <person name="Johnson J."/>
            <person name="Sharma A."/>
            <person name="Barry K."/>
            <person name="Grigoriev I.V."/>
            <person name="Spatafora J.W."/>
        </authorList>
    </citation>
    <scope>NUCLEOTIDE SEQUENCE [LARGE SCALE GENOMIC DNA]</scope>
    <source>
        <strain evidence="3 4">AM-OR11-026</strain>
    </source>
</reference>
<keyword evidence="1" id="KW-0808">Transferase</keyword>
<proteinExistence type="inferred from homology"/>
<dbReference type="PANTHER" id="PTHR12250:SF0">
    <property type="entry name" value="GPI ETHANOLAMINE PHOSPHATE TRANSFERASE 1"/>
    <property type="match status" value="1"/>
</dbReference>
<gene>
    <name evidence="3" type="ORF">K503DRAFT_508677</name>
</gene>
<feature type="compositionally biased region" description="Low complexity" evidence="2">
    <location>
        <begin position="85"/>
        <end position="97"/>
    </location>
</feature>
<evidence type="ECO:0000256" key="2">
    <source>
        <dbReference type="SAM" id="MobiDB-lite"/>
    </source>
</evidence>
<sequence length="107" mass="11832">MSQLSEACMSMCLQRAKAGKQILFTLTVFNQSSHTFSFGAPDVSPMFAQGVTPGKIDTWSYSEENEDFTKDVRITNRLPPEHADTPFTATTTSTPGPSVKYDTRPLH</sequence>
<dbReference type="GO" id="GO:0051377">
    <property type="term" value="F:mannose-ethanolamine phosphotransferase activity"/>
    <property type="evidence" value="ECO:0007669"/>
    <property type="project" value="UniProtKB-UniRule"/>
</dbReference>
<keyword evidence="1" id="KW-0256">Endoplasmic reticulum</keyword>
<comment type="similarity">
    <text evidence="1">Belongs to the PIGG/PIGN/PIGO family. PIGN subfamily.</text>
</comment>
<evidence type="ECO:0000256" key="1">
    <source>
        <dbReference type="RuleBase" id="RU367138"/>
    </source>
</evidence>
<accession>A0A1B7MM07</accession>
<dbReference type="PANTHER" id="PTHR12250">
    <property type="entry name" value="PHOSPHATIDYLINOSITOL GLYCAN, CLASS N"/>
    <property type="match status" value="1"/>
</dbReference>
<evidence type="ECO:0000313" key="3">
    <source>
        <dbReference type="EMBL" id="OAX33643.1"/>
    </source>
</evidence>
<keyword evidence="1" id="KW-0337">GPI-anchor biosynthesis</keyword>
<comment type="pathway">
    <text evidence="1">Glycolipid biosynthesis; glycosylphosphatidylinositol-anchor biosynthesis.</text>
</comment>
<comment type="function">
    <text evidence="1">Ethanolamine phosphate transferase involved in glycosylphosphatidylinositol-anchor biosynthesis. Transfers ethanolamine phosphate to the first alpha-1,4-linked mannose of the glycosylphosphatidylinositol precursor of GPI-anchor.</text>
</comment>
<keyword evidence="4" id="KW-1185">Reference proteome</keyword>
<dbReference type="Proteomes" id="UP000092154">
    <property type="component" value="Unassembled WGS sequence"/>
</dbReference>
<comment type="subcellular location">
    <subcellularLocation>
        <location evidence="1">Endoplasmic reticulum membrane</location>
        <topology evidence="1">Multi-pass membrane protein</topology>
    </subcellularLocation>
</comment>
<organism evidence="3 4">
    <name type="scientific">Rhizopogon vinicolor AM-OR11-026</name>
    <dbReference type="NCBI Taxonomy" id="1314800"/>
    <lineage>
        <taxon>Eukaryota</taxon>
        <taxon>Fungi</taxon>
        <taxon>Dikarya</taxon>
        <taxon>Basidiomycota</taxon>
        <taxon>Agaricomycotina</taxon>
        <taxon>Agaricomycetes</taxon>
        <taxon>Agaricomycetidae</taxon>
        <taxon>Boletales</taxon>
        <taxon>Suillineae</taxon>
        <taxon>Rhizopogonaceae</taxon>
        <taxon>Rhizopogon</taxon>
    </lineage>
</organism>
<dbReference type="GO" id="GO:0005789">
    <property type="term" value="C:endoplasmic reticulum membrane"/>
    <property type="evidence" value="ECO:0007669"/>
    <property type="project" value="UniProtKB-SubCell"/>
</dbReference>
<feature type="region of interest" description="Disordered" evidence="2">
    <location>
        <begin position="74"/>
        <end position="107"/>
    </location>
</feature>
<dbReference type="STRING" id="1314800.A0A1B7MM07"/>
<dbReference type="EC" id="2.-.-.-" evidence="1"/>
<dbReference type="AlphaFoldDB" id="A0A1B7MM07"/>
<feature type="compositionally biased region" description="Basic and acidic residues" evidence="2">
    <location>
        <begin position="74"/>
        <end position="84"/>
    </location>
</feature>
<dbReference type="OrthoDB" id="2748310at2759"/>
<dbReference type="InParanoid" id="A0A1B7MM07"/>
<dbReference type="GO" id="GO:0006506">
    <property type="term" value="P:GPI anchor biosynthetic process"/>
    <property type="evidence" value="ECO:0007669"/>
    <property type="project" value="UniProtKB-KW"/>
</dbReference>
<dbReference type="InterPro" id="IPR007070">
    <property type="entry name" value="GPI_EtnP_transferase_1"/>
</dbReference>
<name>A0A1B7MM07_9AGAM</name>